<protein>
    <submittedName>
        <fullName evidence="1">Uncharacterized protein</fullName>
    </submittedName>
</protein>
<dbReference type="EMBL" id="JAQQWP010000008">
    <property type="protein sequence ID" value="KAK8106326.1"/>
    <property type="molecule type" value="Genomic_DNA"/>
</dbReference>
<dbReference type="AlphaFoldDB" id="A0AAW0QTZ1"/>
<evidence type="ECO:0000313" key="1">
    <source>
        <dbReference type="EMBL" id="KAK8106326.1"/>
    </source>
</evidence>
<name>A0AAW0QTZ1_9PEZI</name>
<organism evidence="1 2">
    <name type="scientific">Apiospora kogelbergensis</name>
    <dbReference type="NCBI Taxonomy" id="1337665"/>
    <lineage>
        <taxon>Eukaryota</taxon>
        <taxon>Fungi</taxon>
        <taxon>Dikarya</taxon>
        <taxon>Ascomycota</taxon>
        <taxon>Pezizomycotina</taxon>
        <taxon>Sordariomycetes</taxon>
        <taxon>Xylariomycetidae</taxon>
        <taxon>Amphisphaeriales</taxon>
        <taxon>Apiosporaceae</taxon>
        <taxon>Apiospora</taxon>
    </lineage>
</organism>
<evidence type="ECO:0000313" key="2">
    <source>
        <dbReference type="Proteomes" id="UP001392437"/>
    </source>
</evidence>
<keyword evidence="2" id="KW-1185">Reference proteome</keyword>
<accession>A0AAW0QTZ1</accession>
<sequence length="399" mass="45873">MFASSPSDFIRGHEIRHTGGLQPLELSTIYGNGLKGRFTVLPLEHVDIVILKNSATRYENDGFTVYVGIVLHKWTSGNWARDKSLVLVPARQTSMFKVMDIIIREPRPLHFHDQPTSLSLICLPGKNDGSVVNGNFVVNDNFVVDEVYCLPHATYIQEEQRITFPIGREGPHGAVFFKPRVYEEKGYDFPIAIVLTCDGSHEYGFVPIIGTENPDGCFHRIAYEDWELAMRSMTKEQLKTRLGEGRECVSIWNQQKVGIEPLYHRDVEADRLEDIIVSPAAYTYKYYGRKLKRADATWKTERRTVQETWLGALVVGTYTGPLDFVDTTTYVCFQFLEYRPTGVEYTGRPGAGRSINSREIPTINRQEAQDEFLAEVKKRLRSWWLMKELKWFEEKSEEL</sequence>
<dbReference type="Proteomes" id="UP001392437">
    <property type="component" value="Unassembled WGS sequence"/>
</dbReference>
<reference evidence="1 2" key="1">
    <citation type="submission" date="2023-01" db="EMBL/GenBank/DDBJ databases">
        <title>Analysis of 21 Apiospora genomes using comparative genomics revels a genus with tremendous synthesis potential of carbohydrate active enzymes and secondary metabolites.</title>
        <authorList>
            <person name="Sorensen T."/>
        </authorList>
    </citation>
    <scope>NUCLEOTIDE SEQUENCE [LARGE SCALE GENOMIC DNA]</scope>
    <source>
        <strain evidence="1 2">CBS 117206</strain>
    </source>
</reference>
<gene>
    <name evidence="1" type="ORF">PG999_009685</name>
</gene>
<comment type="caution">
    <text evidence="1">The sequence shown here is derived from an EMBL/GenBank/DDBJ whole genome shotgun (WGS) entry which is preliminary data.</text>
</comment>
<proteinExistence type="predicted"/>